<feature type="region of interest" description="Disordered" evidence="2">
    <location>
        <begin position="585"/>
        <end position="631"/>
    </location>
</feature>
<sequence length="758" mass="83293">LFPLFSLLPSQLLPYYIPQTLTVLSFHPYFLPDIYRDISDTYCDTRHLPTKQNAAIKADGKLPLYPEPFVLKASSLLDSDHWPTLSAALIALTGRRPTEVVWCGRFEAASDYTLMFSGQLKKGNIETPSFEIPTLIKADLVLDAIARLSQIQKIIEIRALPEAVLAGNASNKMINSQVRQHFSGLLEAPPRNDGTTKLSGSNLRAAYGKIATYFYCPPTAEPIFYCGKILGHQTDNYQAEALATTLHYFTYCIVDDRGDFIGERGVRLGLPGVKQLYKKARQLTVFTEPATPTTNASENTETTVSLEPEVIASNTVNTVVSRLVETKESEEATSNVETVTTVETSIETANHVEAITTGETNVEAAAVVKPKFSRRTIYRDDRWRFDALCQQMGFGGNQAERHHALLDWMEWALQEIPTLQQHNTELSENMAAMERAHTHNTAKIAHLSADNSEAMAKIAQLELLTSQLQSQIVTLVGQLRTDRVGIAQPTVISGDSTADAGGSVIVNGDAKSAIAPNESRQVAASLDTTSQLALPQSIQSEEPVSLAVGSSEVDKAMAAIAALTQAITPLVTTMARLTERMEVSEGVSVVQNPSPTSRKTSSVQNSSPTAKKTSSVQKLHQNTSATQGVDVATERMEHTAERTPLRQSEEVRDVEGLSTVQVKERRSTVVAKEKARRAIQAVLDYNETQDIDRKWMINRNLIMALTGNTIHRLVIDEMLSAMHIDHYNALCGFSPGHNISLAKKYRLKVADVVPWLPS</sequence>
<evidence type="ECO:0000256" key="2">
    <source>
        <dbReference type="SAM" id="MobiDB-lite"/>
    </source>
</evidence>
<dbReference type="EMBL" id="JBHFNR010000015">
    <property type="protein sequence ID" value="MFB2891575.1"/>
    <property type="molecule type" value="Genomic_DNA"/>
</dbReference>
<evidence type="ECO:0000259" key="3">
    <source>
        <dbReference type="Pfam" id="PF16684"/>
    </source>
</evidence>
<dbReference type="Pfam" id="PF16684">
    <property type="entry name" value="ResT-TelK_cat"/>
    <property type="match status" value="1"/>
</dbReference>
<feature type="non-terminal residue" evidence="4">
    <location>
        <position position="1"/>
    </location>
</feature>
<proteinExistence type="predicted"/>
<reference evidence="4 5" key="1">
    <citation type="submission" date="2024-09" db="EMBL/GenBank/DDBJ databases">
        <title>Floridaenema gen nov. (Aerosakkonemataceae, Aerosakkonematales ord. nov., Cyanobacteria) from benthic tropical and subtropical fresh waters, with the description of four new species.</title>
        <authorList>
            <person name="Moretto J.A."/>
            <person name="Berthold D.E."/>
            <person name="Lefler F.W."/>
            <person name="Huang I.-S."/>
            <person name="Laughinghouse H. IV."/>
        </authorList>
    </citation>
    <scope>NUCLEOTIDE SEQUENCE [LARGE SCALE GENOMIC DNA]</scope>
    <source>
        <strain evidence="4 5">BLCC-F50</strain>
    </source>
</reference>
<feature type="compositionally biased region" description="Polar residues" evidence="2">
    <location>
        <begin position="589"/>
        <end position="627"/>
    </location>
</feature>
<name>A0ABV4XJ35_9CYAN</name>
<gene>
    <name evidence="4" type="ORF">ACE1CI_01390</name>
</gene>
<evidence type="ECO:0000313" key="5">
    <source>
        <dbReference type="Proteomes" id="UP001576784"/>
    </source>
</evidence>
<organism evidence="4 5">
    <name type="scientific">Floridaenema flaviceps BLCC-F50</name>
    <dbReference type="NCBI Taxonomy" id="3153642"/>
    <lineage>
        <taxon>Bacteria</taxon>
        <taxon>Bacillati</taxon>
        <taxon>Cyanobacteriota</taxon>
        <taxon>Cyanophyceae</taxon>
        <taxon>Oscillatoriophycideae</taxon>
        <taxon>Aerosakkonematales</taxon>
        <taxon>Aerosakkonemataceae</taxon>
        <taxon>Floridanema</taxon>
        <taxon>Floridanema flaviceps</taxon>
    </lineage>
</organism>
<feature type="domain" description="Telomere resolvase ResT/TelK catalytic" evidence="3">
    <location>
        <begin position="67"/>
        <end position="251"/>
    </location>
</feature>
<feature type="coiled-coil region" evidence="1">
    <location>
        <begin position="444"/>
        <end position="471"/>
    </location>
</feature>
<dbReference type="Gene3D" id="1.10.443.30">
    <property type="entry name" value="Telomere resolvase"/>
    <property type="match status" value="1"/>
</dbReference>
<dbReference type="RefSeq" id="WP_413261252.1">
    <property type="nucleotide sequence ID" value="NZ_JBHFNR010000015.1"/>
</dbReference>
<keyword evidence="5" id="KW-1185">Reference proteome</keyword>
<protein>
    <submittedName>
        <fullName evidence="4">Protelomerase family protein</fullName>
    </submittedName>
</protein>
<comment type="caution">
    <text evidence="4">The sequence shown here is derived from an EMBL/GenBank/DDBJ whole genome shotgun (WGS) entry which is preliminary data.</text>
</comment>
<accession>A0ABV4XJ35</accession>
<keyword evidence="1" id="KW-0175">Coiled coil</keyword>
<dbReference type="InterPro" id="IPR032047">
    <property type="entry name" value="ResT/TelK_cat"/>
</dbReference>
<evidence type="ECO:0000256" key="1">
    <source>
        <dbReference type="SAM" id="Coils"/>
    </source>
</evidence>
<dbReference type="Proteomes" id="UP001576784">
    <property type="component" value="Unassembled WGS sequence"/>
</dbReference>
<dbReference type="InterPro" id="IPR038280">
    <property type="entry name" value="ResT/TelK_cat_sf"/>
</dbReference>
<evidence type="ECO:0000313" key="4">
    <source>
        <dbReference type="EMBL" id="MFB2891575.1"/>
    </source>
</evidence>